<proteinExistence type="predicted"/>
<dbReference type="PANTHER" id="PTHR46016:SF1">
    <property type="entry name" value="RING-TYPE DOMAIN-CONTAINING PROTEIN"/>
    <property type="match status" value="1"/>
</dbReference>
<feature type="domain" description="Cadherin-like beta-sandwich-like" evidence="2">
    <location>
        <begin position="7"/>
        <end position="92"/>
    </location>
</feature>
<accession>A0ABD3WM75</accession>
<comment type="caution">
    <text evidence="3">The sequence shown here is derived from an EMBL/GenBank/DDBJ whole genome shotgun (WGS) entry which is preliminary data.</text>
</comment>
<evidence type="ECO:0000313" key="3">
    <source>
        <dbReference type="EMBL" id="KAL3875075.1"/>
    </source>
</evidence>
<keyword evidence="4" id="KW-1185">Reference proteome</keyword>
<feature type="compositionally biased region" description="Basic and acidic residues" evidence="1">
    <location>
        <begin position="813"/>
        <end position="830"/>
    </location>
</feature>
<dbReference type="InterPro" id="IPR025883">
    <property type="entry name" value="Cadherin-like_domain"/>
</dbReference>
<dbReference type="InterPro" id="IPR051438">
    <property type="entry name" value="RNF_E3_ubiq-protein_ligase"/>
</dbReference>
<dbReference type="EMBL" id="JBJQND010000006">
    <property type="protein sequence ID" value="KAL3875075.1"/>
    <property type="molecule type" value="Genomic_DNA"/>
</dbReference>
<name>A0ABD3WM75_SINWO</name>
<evidence type="ECO:0000256" key="1">
    <source>
        <dbReference type="SAM" id="MobiDB-lite"/>
    </source>
</evidence>
<sequence length="1111" mass="121652">MDDCNLEKLSVTPGKLSPAFHMNVTEYYSTVSCDVGEISINALTRDSSASYSISGSGGSKKVSLKEGAVTDIKIEVTAEDGTVKHYFIHVKRLSARDATLSDIKLSSGTLDPEFSPEVTSYSCLLPCNVASVTVIPTAPDSKNEVTVLGNKPGSPTPLNVGDTPVEIEVTSADGSNKQVYIVLINKKQLPRHVRIIDPELACQFECPVSLSPLYRPITIRGSDPKHTFSAPVIDELTRMSKTDPLNDMPLDKNWRVEDIELEKRIAGVQACVPLTYGGTSDHVKFSELPNLVDKCNVAPKVQDVKDKFKDTNAPLNHKVEVRKWEKEMHQVYGETSADKLVEGAKEALQNYFKSLPSKPGRYTSYADGESPMDYLQQSIHHYATAIKFKGKDTNLHLQLGMLLEEKYYAEDIYGLKKEDQSDFPSMNLQAKESSKEEECAAICKLRGIDSSAPLPLQLKAIDEEYHHLINNGQSAKADHVMELFQFKSKKGSQEGATAQKAMMEENPIGQAYLKYMDALALDEAKALYNFHVGRLLVIQGKYDDAVSRLETSLIWNPNHQLSRYYLGLALALKREGPGARSKEAIGYLLEALETLLQEKSKEAVSFDDPSLIKRVLRAENLMQTTNVHLLRGIIQLGKLLSQNPDIKEAMSPQDVFHNACLLATQTLPLVSRGDLYQQLEWVILDAHSCLLDFLIASSPADSTREKLITQRCHWLSSRIFHSTIPSNDQLLTLQEKTCQKLVMCQPCSSEALYYLGAAQFSRFENSPPGDAAMKLLVDAKSSFQCCINLEGKPAAGVLPDVIKEQQWWQDKVKEEEKKKAEEAKKAEGDKTAPSGGGAAVKGGTAAGRGAPATRGRGTATPAARGGATQGRGAAVASRGGANAARGGAKAAPAGKAAPPPAGRGAQAKPVPVKLGSTGSQHNCEQVKPQVTAEPPAKQEEKPPESSLTSKPSTGPINRKSYHPRLGLARAHKAASEVPEAQKYYNEVITMAPEVHDAYIESAEMLLKTNPLAAVDVYCKFPISAQPTFDDAFIIGEILRILMKNEKYDDPRLTPNMIAYGKALGLGALEKYIKILEEKFKAEILKNVYAGVNGRSVDDPDMQAFFKFKCWV</sequence>
<dbReference type="InterPro" id="IPR011990">
    <property type="entry name" value="TPR-like_helical_dom_sf"/>
</dbReference>
<organism evidence="3 4">
    <name type="scientific">Sinanodonta woodiana</name>
    <name type="common">Chinese pond mussel</name>
    <name type="synonym">Anodonta woodiana</name>
    <dbReference type="NCBI Taxonomy" id="1069815"/>
    <lineage>
        <taxon>Eukaryota</taxon>
        <taxon>Metazoa</taxon>
        <taxon>Spiralia</taxon>
        <taxon>Lophotrochozoa</taxon>
        <taxon>Mollusca</taxon>
        <taxon>Bivalvia</taxon>
        <taxon>Autobranchia</taxon>
        <taxon>Heteroconchia</taxon>
        <taxon>Palaeoheterodonta</taxon>
        <taxon>Unionida</taxon>
        <taxon>Unionoidea</taxon>
        <taxon>Unionidae</taxon>
        <taxon>Unioninae</taxon>
        <taxon>Sinanodonta</taxon>
    </lineage>
</organism>
<dbReference type="SUPFAM" id="SSF48452">
    <property type="entry name" value="TPR-like"/>
    <property type="match status" value="1"/>
</dbReference>
<feature type="compositionally biased region" description="Low complexity" evidence="1">
    <location>
        <begin position="847"/>
        <end position="909"/>
    </location>
</feature>
<gene>
    <name evidence="3" type="ORF">ACJMK2_038013</name>
</gene>
<reference evidence="3 4" key="1">
    <citation type="submission" date="2024-11" db="EMBL/GenBank/DDBJ databases">
        <title>Chromosome-level genome assembly of the freshwater bivalve Anodonta woodiana.</title>
        <authorList>
            <person name="Chen X."/>
        </authorList>
    </citation>
    <scope>NUCLEOTIDE SEQUENCE [LARGE SCALE GENOMIC DNA]</scope>
    <source>
        <strain evidence="3">MN2024</strain>
        <tissue evidence="3">Gills</tissue>
    </source>
</reference>
<feature type="domain" description="Cadherin-like beta-sandwich-like" evidence="2">
    <location>
        <begin position="101"/>
        <end position="185"/>
    </location>
</feature>
<dbReference type="Pfam" id="PF12733">
    <property type="entry name" value="Cadherin-like"/>
    <property type="match status" value="2"/>
</dbReference>
<feature type="compositionally biased region" description="Polar residues" evidence="1">
    <location>
        <begin position="945"/>
        <end position="955"/>
    </location>
</feature>
<feature type="compositionally biased region" description="Gly residues" evidence="1">
    <location>
        <begin position="834"/>
        <end position="846"/>
    </location>
</feature>
<dbReference type="Proteomes" id="UP001634394">
    <property type="component" value="Unassembled WGS sequence"/>
</dbReference>
<dbReference type="PANTHER" id="PTHR46016">
    <property type="entry name" value="ZINC FINGER, RING/FYVE/PHD-TYPE"/>
    <property type="match status" value="1"/>
</dbReference>
<feature type="region of interest" description="Disordered" evidence="1">
    <location>
        <begin position="813"/>
        <end position="960"/>
    </location>
</feature>
<evidence type="ECO:0000259" key="2">
    <source>
        <dbReference type="Pfam" id="PF12733"/>
    </source>
</evidence>
<evidence type="ECO:0000313" key="4">
    <source>
        <dbReference type="Proteomes" id="UP001634394"/>
    </source>
</evidence>
<protein>
    <recommendedName>
        <fullName evidence="2">Cadherin-like beta-sandwich-like domain-containing protein</fullName>
    </recommendedName>
</protein>
<dbReference type="Gene3D" id="1.25.40.10">
    <property type="entry name" value="Tetratricopeptide repeat domain"/>
    <property type="match status" value="1"/>
</dbReference>
<dbReference type="AlphaFoldDB" id="A0ABD3WM75"/>